<evidence type="ECO:0000256" key="1">
    <source>
        <dbReference type="ARBA" id="ARBA00009981"/>
    </source>
</evidence>
<dbReference type="OrthoDB" id="428373at2"/>
<reference evidence="3 4" key="1">
    <citation type="journal article" date="2014" name="PLoS ONE">
        <title>The first complete genome sequence of the class fimbriimonadia in the phylum armatimonadetes.</title>
        <authorList>
            <person name="Hu Z.Y."/>
            <person name="Wang Y.Z."/>
            <person name="Im W.T."/>
            <person name="Wang S.Y."/>
            <person name="Zhao G.P."/>
            <person name="Zheng H.J."/>
            <person name="Quan Z.X."/>
        </authorList>
    </citation>
    <scope>NUCLEOTIDE SEQUENCE [LARGE SCALE GENOMIC DNA]</scope>
    <source>
        <strain evidence="3">Gsoil 348</strain>
    </source>
</reference>
<dbReference type="SUPFAM" id="SSF143120">
    <property type="entry name" value="YefM-like"/>
    <property type="match status" value="1"/>
</dbReference>
<dbReference type="Gene3D" id="3.40.1620.10">
    <property type="entry name" value="YefM-like domain"/>
    <property type="match status" value="1"/>
</dbReference>
<comment type="similarity">
    <text evidence="1 2">Belongs to the phD/YefM antitoxin family.</text>
</comment>
<dbReference type="HOGENOM" id="CLU_166037_3_0_0"/>
<evidence type="ECO:0000256" key="2">
    <source>
        <dbReference type="RuleBase" id="RU362080"/>
    </source>
</evidence>
<proteinExistence type="inferred from homology"/>
<evidence type="ECO:0000313" key="4">
    <source>
        <dbReference type="Proteomes" id="UP000027982"/>
    </source>
</evidence>
<comment type="function">
    <text evidence="2">Antitoxin component of a type II toxin-antitoxin (TA) system.</text>
</comment>
<gene>
    <name evidence="3" type="ORF">OP10G_2604</name>
</gene>
<dbReference type="EMBL" id="CP007139">
    <property type="protein sequence ID" value="AIE85972.1"/>
    <property type="molecule type" value="Genomic_DNA"/>
</dbReference>
<sequence length="93" mass="10424">MANLTNSHSLTEFQQNAKGFIDGLNESKEPMLLTVNGKVQAVLVDPITYQALEERLERERFMIAILEGEKDIQEGRTKPADAVFAELKAKYGL</sequence>
<protein>
    <recommendedName>
        <fullName evidence="2">Antitoxin</fullName>
    </recommendedName>
</protein>
<dbReference type="STRING" id="661478.OP10G_2604"/>
<dbReference type="Proteomes" id="UP000027982">
    <property type="component" value="Chromosome"/>
</dbReference>
<accession>A0A068NRH1</accession>
<evidence type="ECO:0000313" key="3">
    <source>
        <dbReference type="EMBL" id="AIE85972.1"/>
    </source>
</evidence>
<dbReference type="AlphaFoldDB" id="A0A068NRH1"/>
<organism evidence="3 4">
    <name type="scientific">Fimbriimonas ginsengisoli Gsoil 348</name>
    <dbReference type="NCBI Taxonomy" id="661478"/>
    <lineage>
        <taxon>Bacteria</taxon>
        <taxon>Bacillati</taxon>
        <taxon>Armatimonadota</taxon>
        <taxon>Fimbriimonadia</taxon>
        <taxon>Fimbriimonadales</taxon>
        <taxon>Fimbriimonadaceae</taxon>
        <taxon>Fimbriimonas</taxon>
    </lineage>
</organism>
<dbReference type="InterPro" id="IPR006442">
    <property type="entry name" value="Antitoxin_Phd/YefM"/>
</dbReference>
<dbReference type="Pfam" id="PF02604">
    <property type="entry name" value="PhdYeFM_antitox"/>
    <property type="match status" value="1"/>
</dbReference>
<dbReference type="KEGG" id="fgi:OP10G_2604"/>
<keyword evidence="4" id="KW-1185">Reference proteome</keyword>
<dbReference type="InterPro" id="IPR036165">
    <property type="entry name" value="YefM-like_sf"/>
</dbReference>
<dbReference type="eggNOG" id="COG2161">
    <property type="taxonomic scope" value="Bacteria"/>
</dbReference>
<name>A0A068NRH1_FIMGI</name>